<evidence type="ECO:0000256" key="2">
    <source>
        <dbReference type="SAM" id="Phobius"/>
    </source>
</evidence>
<reference evidence="3 4" key="1">
    <citation type="submission" date="2019-01" db="EMBL/GenBank/DDBJ databases">
        <title>Sequencing of cultivated peanut Arachis hypogaea provides insights into genome evolution and oil improvement.</title>
        <authorList>
            <person name="Chen X."/>
        </authorList>
    </citation>
    <scope>NUCLEOTIDE SEQUENCE [LARGE SCALE GENOMIC DNA]</scope>
    <source>
        <strain evidence="4">cv. Fuhuasheng</strain>
        <tissue evidence="3">Leaves</tissue>
    </source>
</reference>
<organism evidence="3 4">
    <name type="scientific">Arachis hypogaea</name>
    <name type="common">Peanut</name>
    <dbReference type="NCBI Taxonomy" id="3818"/>
    <lineage>
        <taxon>Eukaryota</taxon>
        <taxon>Viridiplantae</taxon>
        <taxon>Streptophyta</taxon>
        <taxon>Embryophyta</taxon>
        <taxon>Tracheophyta</taxon>
        <taxon>Spermatophyta</taxon>
        <taxon>Magnoliopsida</taxon>
        <taxon>eudicotyledons</taxon>
        <taxon>Gunneridae</taxon>
        <taxon>Pentapetalae</taxon>
        <taxon>rosids</taxon>
        <taxon>fabids</taxon>
        <taxon>Fabales</taxon>
        <taxon>Fabaceae</taxon>
        <taxon>Papilionoideae</taxon>
        <taxon>50 kb inversion clade</taxon>
        <taxon>dalbergioids sensu lato</taxon>
        <taxon>Dalbergieae</taxon>
        <taxon>Pterocarpus clade</taxon>
        <taxon>Arachis</taxon>
    </lineage>
</organism>
<keyword evidence="2" id="KW-1133">Transmembrane helix</keyword>
<keyword evidence="2" id="KW-0472">Membrane</keyword>
<feature type="region of interest" description="Disordered" evidence="1">
    <location>
        <begin position="482"/>
        <end position="508"/>
    </location>
</feature>
<proteinExistence type="predicted"/>
<gene>
    <name evidence="3" type="ORF">Ahy_B01g054293</name>
</gene>
<feature type="compositionally biased region" description="Basic and acidic residues" evidence="1">
    <location>
        <begin position="498"/>
        <end position="508"/>
    </location>
</feature>
<evidence type="ECO:0000313" key="3">
    <source>
        <dbReference type="EMBL" id="RYR29783.1"/>
    </source>
</evidence>
<dbReference type="EMBL" id="SDMP01000011">
    <property type="protein sequence ID" value="RYR29783.1"/>
    <property type="molecule type" value="Genomic_DNA"/>
</dbReference>
<evidence type="ECO:0000313" key="4">
    <source>
        <dbReference type="Proteomes" id="UP000289738"/>
    </source>
</evidence>
<feature type="transmembrane region" description="Helical" evidence="2">
    <location>
        <begin position="343"/>
        <end position="362"/>
    </location>
</feature>
<dbReference type="Proteomes" id="UP000289738">
    <property type="component" value="Chromosome B01"/>
</dbReference>
<keyword evidence="4" id="KW-1185">Reference proteome</keyword>
<name>A0A445ATQ7_ARAHY</name>
<protein>
    <submittedName>
        <fullName evidence="3">Uncharacterized protein</fullName>
    </submittedName>
</protein>
<feature type="transmembrane region" description="Helical" evidence="2">
    <location>
        <begin position="404"/>
        <end position="423"/>
    </location>
</feature>
<keyword evidence="2" id="KW-0812">Transmembrane</keyword>
<dbReference type="STRING" id="3818.A0A445ATQ7"/>
<feature type="transmembrane region" description="Helical" evidence="2">
    <location>
        <begin position="310"/>
        <end position="331"/>
    </location>
</feature>
<dbReference type="AlphaFoldDB" id="A0A445ATQ7"/>
<sequence>MIRIPAFDKLGNAGGALVETCPSGCLTLDCALGGGLPKGRIAEFDNMMNLLTFTTTALPNPKSRASHQHQNTFTMCPAPPVKKHKPFLTLIFFSFSISSVPSSPRCTTSTPRLWYVMPSPQLCCVAPPPRRAPLLLFPPLLSCAPRRAPLLLVPPQLHPSLLDSISIITIGTGDLCSNHGVKMFTEELNSFSGVKGYCDYACITLAMGHGIHGFCLDRAGGMLIFVDYVFLVHIRRFSYYLIIFQFSNHKMLPRLSYYNVPNFSLSSFLFFPNILIETFLSGCLTLDCALGGNLPKGRIVEFFPPSYLQLLVYLFPIFVFVSLCTLTCVYQSSYVVLNLYRRLLILFITLCLNCSVMVKLTLSSGYTSRYLDQKVVGRLPLHFMLLQKCSYRMNSYLTNVQFKISYYLFLCCCYLLESHLYVYENQVLNACKNKLRSMDEVRSLVSLRALILKVDNLEFERKSSKKKKKTVDDFKKEVRVTDEENTDHNKKSTKKKLKNDDKPTDKKLALQENVIRIEKKHKKKQKNEKQSELDTINKIYFLFLKFDKNFKNT</sequence>
<comment type="caution">
    <text evidence="3">The sequence shown here is derived from an EMBL/GenBank/DDBJ whole genome shotgun (WGS) entry which is preliminary data.</text>
</comment>
<evidence type="ECO:0000256" key="1">
    <source>
        <dbReference type="SAM" id="MobiDB-lite"/>
    </source>
</evidence>
<accession>A0A445ATQ7</accession>